<feature type="compositionally biased region" description="Polar residues" evidence="10">
    <location>
        <begin position="142"/>
        <end position="152"/>
    </location>
</feature>
<evidence type="ECO:0000256" key="10">
    <source>
        <dbReference type="SAM" id="MobiDB-lite"/>
    </source>
</evidence>
<dbReference type="GO" id="GO:0033962">
    <property type="term" value="P:P-body assembly"/>
    <property type="evidence" value="ECO:0007669"/>
    <property type="project" value="EnsemblFungi"/>
</dbReference>
<dbReference type="SUPFAM" id="SSF50182">
    <property type="entry name" value="Sm-like ribonucleoproteins"/>
    <property type="match status" value="1"/>
</dbReference>
<evidence type="ECO:0000256" key="9">
    <source>
        <dbReference type="RuleBase" id="RU365049"/>
    </source>
</evidence>
<reference evidence="12 13" key="1">
    <citation type="journal article" date="2011" name="Proc. Natl. Acad. Sci. U.S.A.">
        <title>Evolutionary erosion of yeast sex chromosomes by mating-type switching accidents.</title>
        <authorList>
            <person name="Gordon J.L."/>
            <person name="Armisen D."/>
            <person name="Proux-Wera E."/>
            <person name="Oheigeartaigh S.S."/>
            <person name="Byrne K.P."/>
            <person name="Wolfe K.H."/>
        </authorList>
    </citation>
    <scope>NUCLEOTIDE SEQUENCE [LARGE SCALE GENOMIC DNA]</scope>
    <source>
        <strain evidence="13">ATCC 10662 / CBS 1146 / NBRC 0425 / NCYC 2629 / NRRL Y-866</strain>
    </source>
</reference>
<keyword evidence="3 9" id="KW-0507">mRNA processing</keyword>
<feature type="region of interest" description="Disordered" evidence="10">
    <location>
        <begin position="92"/>
        <end position="175"/>
    </location>
</feature>
<dbReference type="Proteomes" id="UP000005627">
    <property type="component" value="Chromosome 3"/>
</dbReference>
<dbReference type="Gene3D" id="2.30.30.100">
    <property type="match status" value="1"/>
</dbReference>
<dbReference type="GO" id="GO:0042149">
    <property type="term" value="P:cellular response to glucose starvation"/>
    <property type="evidence" value="ECO:0007669"/>
    <property type="project" value="EnsemblFungi"/>
</dbReference>
<evidence type="ECO:0000256" key="1">
    <source>
        <dbReference type="ARBA" id="ARBA00004123"/>
    </source>
</evidence>
<comment type="subunit">
    <text evidence="9">LSm subunits form a heteromer with a doughnut shape.</text>
</comment>
<evidence type="ECO:0000256" key="4">
    <source>
        <dbReference type="ARBA" id="ARBA00022728"/>
    </source>
</evidence>
<evidence type="ECO:0000313" key="12">
    <source>
        <dbReference type="EMBL" id="CCE91159.1"/>
    </source>
</evidence>
<keyword evidence="7 9" id="KW-0539">Nucleus</keyword>
<dbReference type="eggNOG" id="KOG3293">
    <property type="taxonomic scope" value="Eukaryota"/>
</dbReference>
<evidence type="ECO:0000256" key="8">
    <source>
        <dbReference type="ARBA" id="ARBA00023274"/>
    </source>
</evidence>
<dbReference type="GO" id="GO:0005732">
    <property type="term" value="C:sno(s)RNA-containing ribonucleoprotein complex"/>
    <property type="evidence" value="ECO:0007669"/>
    <property type="project" value="EnsemblFungi"/>
</dbReference>
<dbReference type="GO" id="GO:0046540">
    <property type="term" value="C:U4/U6 x U5 tri-snRNP complex"/>
    <property type="evidence" value="ECO:0007669"/>
    <property type="project" value="EnsemblFungi"/>
</dbReference>
<dbReference type="GO" id="GO:0000290">
    <property type="term" value="P:deadenylation-dependent decapping of nuclear-transcribed mRNA"/>
    <property type="evidence" value="ECO:0007669"/>
    <property type="project" value="EnsemblFungi"/>
</dbReference>
<dbReference type="GO" id="GO:0000398">
    <property type="term" value="P:mRNA splicing, via spliceosome"/>
    <property type="evidence" value="ECO:0007669"/>
    <property type="project" value="EnsemblFungi"/>
</dbReference>
<dbReference type="STRING" id="1076872.G8ZRL7"/>
<comment type="subcellular location">
    <subcellularLocation>
        <location evidence="1 9">Nucleus</location>
    </subcellularLocation>
</comment>
<dbReference type="OrthoDB" id="747253at2759"/>
<dbReference type="InterPro" id="IPR001163">
    <property type="entry name" value="Sm_dom_euk/arc"/>
</dbReference>
<evidence type="ECO:0000256" key="2">
    <source>
        <dbReference type="ARBA" id="ARBA00006850"/>
    </source>
</evidence>
<dbReference type="GO" id="GO:0005730">
    <property type="term" value="C:nucleolus"/>
    <property type="evidence" value="ECO:0007669"/>
    <property type="project" value="EnsemblFungi"/>
</dbReference>
<dbReference type="InterPro" id="IPR047575">
    <property type="entry name" value="Sm"/>
</dbReference>
<comment type="similarity">
    <text evidence="2 9">Belongs to the snRNP Sm proteins family.</text>
</comment>
<sequence length="175" mass="19755">MLPLYLLTNAKGQQVSVELKNGEIVEGELTNVDNWMNLTLSNVSQQDTIGNSGNIAFQKEIVKSQEVYLRGTYIKYIKLQDNVIDQVKQQISNNNGSKDNNSGNFRRGNKFGGRDNFRRGNQNNRGYNNNQSGGGRRPYQNRYENSQRPSSGSGMGGFVQQHRSQRDTNNANVEF</sequence>
<dbReference type="InterPro" id="IPR010920">
    <property type="entry name" value="LSM_dom_sf"/>
</dbReference>
<dbReference type="InterPro" id="IPR034101">
    <property type="entry name" value="Lsm4"/>
</dbReference>
<keyword evidence="13" id="KW-1185">Reference proteome</keyword>
<dbReference type="InParanoid" id="G8ZRL7"/>
<accession>G8ZRL7</accession>
<comment type="function">
    <text evidence="9">Binds specifically to the 3'-terminal U-tract of U6 snRNA.</text>
</comment>
<keyword evidence="5 9" id="KW-0694">RNA-binding</keyword>
<keyword evidence="4 9" id="KW-0747">Spliceosome</keyword>
<dbReference type="KEGG" id="tdl:TDEL_0C02700"/>
<dbReference type="CDD" id="cd01723">
    <property type="entry name" value="LSm4"/>
    <property type="match status" value="1"/>
</dbReference>
<dbReference type="InterPro" id="IPR027141">
    <property type="entry name" value="LSm4/Sm_D1/D3"/>
</dbReference>
<organism evidence="12 13">
    <name type="scientific">Torulaspora delbrueckii</name>
    <name type="common">Yeast</name>
    <name type="synonym">Candida colliculosa</name>
    <dbReference type="NCBI Taxonomy" id="4950"/>
    <lineage>
        <taxon>Eukaryota</taxon>
        <taxon>Fungi</taxon>
        <taxon>Dikarya</taxon>
        <taxon>Ascomycota</taxon>
        <taxon>Saccharomycotina</taxon>
        <taxon>Saccharomycetes</taxon>
        <taxon>Saccharomycetales</taxon>
        <taxon>Saccharomycetaceae</taxon>
        <taxon>Torulaspora</taxon>
    </lineage>
</organism>
<dbReference type="GO" id="GO:0017070">
    <property type="term" value="F:U6 snRNA binding"/>
    <property type="evidence" value="ECO:0007669"/>
    <property type="project" value="EnsemblFungi"/>
</dbReference>
<dbReference type="GO" id="GO:0000932">
    <property type="term" value="C:P-body"/>
    <property type="evidence" value="ECO:0007669"/>
    <property type="project" value="EnsemblFungi"/>
</dbReference>
<evidence type="ECO:0000256" key="5">
    <source>
        <dbReference type="ARBA" id="ARBA00022884"/>
    </source>
</evidence>
<dbReference type="RefSeq" id="XP_003680370.1">
    <property type="nucleotide sequence ID" value="XM_003680322.1"/>
</dbReference>
<dbReference type="Pfam" id="PF01423">
    <property type="entry name" value="LSM"/>
    <property type="match status" value="1"/>
</dbReference>
<dbReference type="GeneID" id="11500494"/>
<dbReference type="HOGENOM" id="CLU_099537_0_0_1"/>
<dbReference type="AlphaFoldDB" id="G8ZRL7"/>
<evidence type="ECO:0000256" key="7">
    <source>
        <dbReference type="ARBA" id="ARBA00023242"/>
    </source>
</evidence>
<dbReference type="FunFam" id="2.30.30.100:FF:000064">
    <property type="entry name" value="U6 snRNA-associated Sm-like protein LSm4"/>
    <property type="match status" value="1"/>
</dbReference>
<proteinExistence type="inferred from homology"/>
<dbReference type="FunCoup" id="G8ZRL7">
    <property type="interactions" value="311"/>
</dbReference>
<dbReference type="SMART" id="SM00651">
    <property type="entry name" value="Sm"/>
    <property type="match status" value="1"/>
</dbReference>
<feature type="compositionally biased region" description="Low complexity" evidence="10">
    <location>
        <begin position="92"/>
        <end position="106"/>
    </location>
</feature>
<dbReference type="GO" id="GO:0005688">
    <property type="term" value="C:U6 snRNP"/>
    <property type="evidence" value="ECO:0007669"/>
    <property type="project" value="EnsemblFungi"/>
</dbReference>
<keyword evidence="8 9" id="KW-0687">Ribonucleoprotein</keyword>
<dbReference type="GO" id="GO:0008033">
    <property type="term" value="P:tRNA processing"/>
    <property type="evidence" value="ECO:0007669"/>
    <property type="project" value="EnsemblFungi"/>
</dbReference>
<dbReference type="GO" id="GO:0005681">
    <property type="term" value="C:spliceosomal complex"/>
    <property type="evidence" value="ECO:0007669"/>
    <property type="project" value="UniProtKB-UniRule"/>
</dbReference>
<evidence type="ECO:0000259" key="11">
    <source>
        <dbReference type="PROSITE" id="PS52002"/>
    </source>
</evidence>
<keyword evidence="6 9" id="KW-0508">mRNA splicing</keyword>
<evidence type="ECO:0000256" key="6">
    <source>
        <dbReference type="ARBA" id="ARBA00023187"/>
    </source>
</evidence>
<gene>
    <name evidence="12" type="primary">TDEL0C02700</name>
    <name evidence="9" type="synonym">LSM4</name>
    <name evidence="12" type="ORF">TDEL_0C02700</name>
</gene>
<dbReference type="GO" id="GO:1990726">
    <property type="term" value="C:Lsm1-7-Pat1 complex"/>
    <property type="evidence" value="ECO:0007669"/>
    <property type="project" value="EnsemblFungi"/>
</dbReference>
<evidence type="ECO:0000313" key="13">
    <source>
        <dbReference type="Proteomes" id="UP000005627"/>
    </source>
</evidence>
<evidence type="ECO:0000256" key="3">
    <source>
        <dbReference type="ARBA" id="ARBA00022664"/>
    </source>
</evidence>
<feature type="compositionally biased region" description="Low complexity" evidence="10">
    <location>
        <begin position="119"/>
        <end position="131"/>
    </location>
</feature>
<protein>
    <recommendedName>
        <fullName evidence="9">LSM complex subunit LSM4</fullName>
    </recommendedName>
</protein>
<dbReference type="PANTHER" id="PTHR23338">
    <property type="entry name" value="SMALL NUCLEAR RIBONUCLEOPROTEIN SM"/>
    <property type="match status" value="1"/>
</dbReference>
<dbReference type="GO" id="GO:0006364">
    <property type="term" value="P:rRNA processing"/>
    <property type="evidence" value="ECO:0007669"/>
    <property type="project" value="EnsemblFungi"/>
</dbReference>
<dbReference type="EMBL" id="HE616744">
    <property type="protein sequence ID" value="CCE91159.1"/>
    <property type="molecule type" value="Genomic_DNA"/>
</dbReference>
<dbReference type="PROSITE" id="PS52002">
    <property type="entry name" value="SM"/>
    <property type="match status" value="1"/>
</dbReference>
<name>G8ZRL7_TORDE</name>
<feature type="domain" description="Sm" evidence="11">
    <location>
        <begin position="2"/>
        <end position="83"/>
    </location>
</feature>